<organism evidence="4">
    <name type="scientific">freshwater metagenome</name>
    <dbReference type="NCBI Taxonomy" id="449393"/>
    <lineage>
        <taxon>unclassified sequences</taxon>
        <taxon>metagenomes</taxon>
        <taxon>ecological metagenomes</taxon>
    </lineage>
</organism>
<reference evidence="4" key="1">
    <citation type="submission" date="2020-05" db="EMBL/GenBank/DDBJ databases">
        <authorList>
            <person name="Chiriac C."/>
            <person name="Salcher M."/>
            <person name="Ghai R."/>
            <person name="Kavagutti S V."/>
        </authorList>
    </citation>
    <scope>NUCLEOTIDE SEQUENCE</scope>
</reference>
<evidence type="ECO:0000313" key="4">
    <source>
        <dbReference type="EMBL" id="CAB4780538.1"/>
    </source>
</evidence>
<evidence type="ECO:0000313" key="6">
    <source>
        <dbReference type="EMBL" id="CAB4863992.1"/>
    </source>
</evidence>
<gene>
    <name evidence="2" type="ORF">UFOPK2510_00576</name>
    <name evidence="3" type="ORF">UFOPK2718_01035</name>
    <name evidence="4" type="ORF">UFOPK2936_00873</name>
    <name evidence="5" type="ORF">UFOPK3174_00838</name>
    <name evidence="6" type="ORF">UFOPK3328_00645</name>
    <name evidence="7" type="ORF">UFOPK3779_00998</name>
    <name evidence="8" type="ORF">UFOPK3913_01181</name>
    <name evidence="1" type="ORF">UFOPK4107_00369</name>
    <name evidence="9" type="ORF">UFOPK4403_00559</name>
</gene>
<evidence type="ECO:0000313" key="9">
    <source>
        <dbReference type="EMBL" id="CAB5071253.1"/>
    </source>
</evidence>
<protein>
    <submittedName>
        <fullName evidence="4">Unannotated protein</fullName>
    </submittedName>
</protein>
<dbReference type="AlphaFoldDB" id="A0A6J6WC54"/>
<evidence type="ECO:0000313" key="7">
    <source>
        <dbReference type="EMBL" id="CAB4947930.1"/>
    </source>
</evidence>
<evidence type="ECO:0000313" key="2">
    <source>
        <dbReference type="EMBL" id="CAB4689529.1"/>
    </source>
</evidence>
<evidence type="ECO:0000313" key="3">
    <source>
        <dbReference type="EMBL" id="CAB4727767.1"/>
    </source>
</evidence>
<dbReference type="EMBL" id="CAESAE010000002">
    <property type="protein sequence ID" value="CAB4333014.1"/>
    <property type="molecule type" value="Genomic_DNA"/>
</dbReference>
<proteinExistence type="predicted"/>
<dbReference type="EMBL" id="CAEZZW010000004">
    <property type="protein sequence ID" value="CAB4780538.1"/>
    <property type="molecule type" value="Genomic_DNA"/>
</dbReference>
<dbReference type="PROSITE" id="PS51257">
    <property type="entry name" value="PROKAR_LIPOPROTEIN"/>
    <property type="match status" value="1"/>
</dbReference>
<evidence type="ECO:0000313" key="5">
    <source>
        <dbReference type="EMBL" id="CAB4828584.1"/>
    </source>
</evidence>
<dbReference type="EMBL" id="CAFBOC010000013">
    <property type="protein sequence ID" value="CAB4981697.1"/>
    <property type="molecule type" value="Genomic_DNA"/>
</dbReference>
<dbReference type="EMBL" id="CAEZYM010000009">
    <property type="protein sequence ID" value="CAB4727767.1"/>
    <property type="molecule type" value="Genomic_DNA"/>
</dbReference>
<evidence type="ECO:0000313" key="8">
    <source>
        <dbReference type="EMBL" id="CAB4981697.1"/>
    </source>
</evidence>
<sequence length="159" mass="16317">MRPIAVITLSATLAMGLTSCAAGNDAPTAMTKQVTDGVEGAITTQGNDLSVSGLLLVAQPDGSAVLVATMINRNTQSDDLLAVGANDVVATLSATTIPMLENQPLRFSGDTSNAKAVFPNLNIAPGNRVKVKLFFSHAGEMTLDAIVREQTGVYAGVTA</sequence>
<evidence type="ECO:0000313" key="1">
    <source>
        <dbReference type="EMBL" id="CAB4333014.1"/>
    </source>
</evidence>
<name>A0A6J6WC54_9ZZZZ</name>
<accession>A0A6J6WC54</accession>
<dbReference type="EMBL" id="CAFBQX010000002">
    <property type="protein sequence ID" value="CAB5071253.1"/>
    <property type="molecule type" value="Genomic_DNA"/>
</dbReference>
<dbReference type="EMBL" id="CAFABH010000012">
    <property type="protein sequence ID" value="CAB4828584.1"/>
    <property type="molecule type" value="Genomic_DNA"/>
</dbReference>
<dbReference type="EMBL" id="CAFBNH010000005">
    <property type="protein sequence ID" value="CAB4947930.1"/>
    <property type="molecule type" value="Genomic_DNA"/>
</dbReference>
<dbReference type="EMBL" id="CAFBLD010000004">
    <property type="protein sequence ID" value="CAB4863992.1"/>
    <property type="molecule type" value="Genomic_DNA"/>
</dbReference>
<dbReference type="EMBL" id="CAEZXO010000003">
    <property type="protein sequence ID" value="CAB4689529.1"/>
    <property type="molecule type" value="Genomic_DNA"/>
</dbReference>